<name>A0AAE4G8E3_9BURK</name>
<dbReference type="EMBL" id="JAVRAA010000005">
    <property type="protein sequence ID" value="MDT0337565.1"/>
    <property type="molecule type" value="Genomic_DNA"/>
</dbReference>
<proteinExistence type="predicted"/>
<dbReference type="AlphaFoldDB" id="A0AAE4G8E3"/>
<comment type="caution">
    <text evidence="1">The sequence shown here is derived from an EMBL/GenBank/DDBJ whole genome shotgun (WGS) entry which is preliminary data.</text>
</comment>
<reference evidence="1" key="1">
    <citation type="submission" date="2023-02" db="EMBL/GenBank/DDBJ databases">
        <title>Description of Herbaspirillum huttiense subsp. nephrolepsisexaltata and Herbaspirillum huttiense subsp. lycopersicon.</title>
        <authorList>
            <person name="Poudel M."/>
            <person name="Sharma A."/>
            <person name="Goss E."/>
            <person name="Tapia J.H."/>
            <person name="Harmon C.M."/>
            <person name="Jones J.B."/>
        </authorList>
    </citation>
    <scope>NUCLEOTIDE SEQUENCE</scope>
    <source>
        <strain evidence="1">NC40101</strain>
    </source>
</reference>
<accession>A0AAE4G8E3</accession>
<sequence length="104" mass="12295">MLKALEYEILRGVKASGLVRIPLKREPVRVATLIREQQFLTEHLMIHNQTVFLEDRMHDWDWNNGQFRYYTRVAEVADVLIVYKVENLKPAYRFHPETGKPLGS</sequence>
<evidence type="ECO:0000313" key="1">
    <source>
        <dbReference type="EMBL" id="MDT0337565.1"/>
    </source>
</evidence>
<gene>
    <name evidence="1" type="ORF">RJN63_12045</name>
</gene>
<dbReference type="RefSeq" id="WP_284077032.1">
    <property type="nucleotide sequence ID" value="NZ_JAVLSM010000007.1"/>
</dbReference>
<protein>
    <submittedName>
        <fullName evidence="1">Uncharacterized protein</fullName>
    </submittedName>
</protein>
<organism evidence="1">
    <name type="scientific">Herbaspirillum huttiense subsp. nephrolepidis</name>
    <dbReference type="NCBI Taxonomy" id="3075126"/>
    <lineage>
        <taxon>Bacteria</taxon>
        <taxon>Pseudomonadati</taxon>
        <taxon>Pseudomonadota</taxon>
        <taxon>Betaproteobacteria</taxon>
        <taxon>Burkholderiales</taxon>
        <taxon>Oxalobacteraceae</taxon>
        <taxon>Herbaspirillum</taxon>
    </lineage>
</organism>